<feature type="region of interest" description="Disordered" evidence="1">
    <location>
        <begin position="62"/>
        <end position="86"/>
    </location>
</feature>
<feature type="compositionally biased region" description="Polar residues" evidence="1">
    <location>
        <begin position="1"/>
        <end position="10"/>
    </location>
</feature>
<protein>
    <submittedName>
        <fullName evidence="2">Uncharacterized protein</fullName>
    </submittedName>
</protein>
<accession>A0A5B7HBN9</accession>
<name>A0A5B7HBN9_PORTR</name>
<organism evidence="2 3">
    <name type="scientific">Portunus trituberculatus</name>
    <name type="common">Swimming crab</name>
    <name type="synonym">Neptunus trituberculatus</name>
    <dbReference type="NCBI Taxonomy" id="210409"/>
    <lineage>
        <taxon>Eukaryota</taxon>
        <taxon>Metazoa</taxon>
        <taxon>Ecdysozoa</taxon>
        <taxon>Arthropoda</taxon>
        <taxon>Crustacea</taxon>
        <taxon>Multicrustacea</taxon>
        <taxon>Malacostraca</taxon>
        <taxon>Eumalacostraca</taxon>
        <taxon>Eucarida</taxon>
        <taxon>Decapoda</taxon>
        <taxon>Pleocyemata</taxon>
        <taxon>Brachyura</taxon>
        <taxon>Eubrachyura</taxon>
        <taxon>Portunoidea</taxon>
        <taxon>Portunidae</taxon>
        <taxon>Portuninae</taxon>
        <taxon>Portunus</taxon>
    </lineage>
</organism>
<evidence type="ECO:0000256" key="1">
    <source>
        <dbReference type="SAM" id="MobiDB-lite"/>
    </source>
</evidence>
<evidence type="ECO:0000313" key="2">
    <source>
        <dbReference type="EMBL" id="MPC67416.1"/>
    </source>
</evidence>
<feature type="region of interest" description="Disordered" evidence="1">
    <location>
        <begin position="1"/>
        <end position="20"/>
    </location>
</feature>
<sequence>MAYCSTSQRVGTAAQPAAAPRPAECCGCRHACSGRGGARCVEVLEALWVVEQKLREKTSWARRGQGASLRAQRCGTKPSRAYNTDG</sequence>
<reference evidence="2 3" key="1">
    <citation type="submission" date="2019-05" db="EMBL/GenBank/DDBJ databases">
        <title>Another draft genome of Portunus trituberculatus and its Hox gene families provides insights of decapod evolution.</title>
        <authorList>
            <person name="Jeong J.-H."/>
            <person name="Song I."/>
            <person name="Kim S."/>
            <person name="Choi T."/>
            <person name="Kim D."/>
            <person name="Ryu S."/>
            <person name="Kim W."/>
        </authorList>
    </citation>
    <scope>NUCLEOTIDE SEQUENCE [LARGE SCALE GENOMIC DNA]</scope>
    <source>
        <tissue evidence="2">Muscle</tissue>
    </source>
</reference>
<dbReference type="EMBL" id="VSRR010026214">
    <property type="protein sequence ID" value="MPC67416.1"/>
    <property type="molecule type" value="Genomic_DNA"/>
</dbReference>
<evidence type="ECO:0000313" key="3">
    <source>
        <dbReference type="Proteomes" id="UP000324222"/>
    </source>
</evidence>
<keyword evidence="3" id="KW-1185">Reference proteome</keyword>
<comment type="caution">
    <text evidence="2">The sequence shown here is derived from an EMBL/GenBank/DDBJ whole genome shotgun (WGS) entry which is preliminary data.</text>
</comment>
<dbReference type="Proteomes" id="UP000324222">
    <property type="component" value="Unassembled WGS sequence"/>
</dbReference>
<gene>
    <name evidence="2" type="ORF">E2C01_061591</name>
</gene>
<proteinExistence type="predicted"/>
<dbReference type="AlphaFoldDB" id="A0A5B7HBN9"/>